<dbReference type="InterPro" id="IPR012677">
    <property type="entry name" value="Nucleotide-bd_a/b_plait_sf"/>
</dbReference>
<dbReference type="CDD" id="cd03048">
    <property type="entry name" value="GST_N_Ure2p_like"/>
    <property type="match status" value="1"/>
</dbReference>
<dbReference type="InterPro" id="IPR004045">
    <property type="entry name" value="Glutathione_S-Trfase_N"/>
</dbReference>
<dbReference type="SFLD" id="SFLDG01151">
    <property type="entry name" value="Main.2:_Nu-like"/>
    <property type="match status" value="1"/>
</dbReference>
<feature type="domain" description="RRM" evidence="4">
    <location>
        <begin position="101"/>
        <end position="168"/>
    </location>
</feature>
<dbReference type="AlphaFoldDB" id="A0A9W8N5T3"/>
<dbReference type="Pfam" id="PF00043">
    <property type="entry name" value="GST_C"/>
    <property type="match status" value="1"/>
</dbReference>
<keyword evidence="8" id="KW-1185">Reference proteome</keyword>
<dbReference type="Pfam" id="PF00076">
    <property type="entry name" value="RRM_1"/>
    <property type="match status" value="2"/>
</dbReference>
<dbReference type="GO" id="GO:0003723">
    <property type="term" value="F:RNA binding"/>
    <property type="evidence" value="ECO:0007669"/>
    <property type="project" value="UniProtKB-UniRule"/>
</dbReference>
<dbReference type="SFLD" id="SFLDS00019">
    <property type="entry name" value="Glutathione_Transferase_(cytos"/>
    <property type="match status" value="1"/>
</dbReference>
<dbReference type="Proteomes" id="UP001148614">
    <property type="component" value="Unassembled WGS sequence"/>
</dbReference>
<feature type="compositionally biased region" description="Basic and acidic residues" evidence="3">
    <location>
        <begin position="273"/>
        <end position="283"/>
    </location>
</feature>
<dbReference type="Gene3D" id="3.40.30.10">
    <property type="entry name" value="Glutaredoxin"/>
    <property type="match status" value="1"/>
</dbReference>
<dbReference type="SUPFAM" id="SSF54928">
    <property type="entry name" value="RNA-binding domain, RBD"/>
    <property type="match status" value="1"/>
</dbReference>
<feature type="compositionally biased region" description="Basic and acidic residues" evidence="3">
    <location>
        <begin position="214"/>
        <end position="234"/>
    </location>
</feature>
<feature type="compositionally biased region" description="Basic and acidic residues" evidence="3">
    <location>
        <begin position="252"/>
        <end position="263"/>
    </location>
</feature>
<organism evidence="7 8">
    <name type="scientific">Xylaria arbuscula</name>
    <dbReference type="NCBI Taxonomy" id="114810"/>
    <lineage>
        <taxon>Eukaryota</taxon>
        <taxon>Fungi</taxon>
        <taxon>Dikarya</taxon>
        <taxon>Ascomycota</taxon>
        <taxon>Pezizomycotina</taxon>
        <taxon>Sordariomycetes</taxon>
        <taxon>Xylariomycetidae</taxon>
        <taxon>Xylariales</taxon>
        <taxon>Xylariaceae</taxon>
        <taxon>Xylaria</taxon>
    </lineage>
</organism>
<dbReference type="InterPro" id="IPR004046">
    <property type="entry name" value="GST_C"/>
</dbReference>
<reference evidence="7" key="1">
    <citation type="submission" date="2022-07" db="EMBL/GenBank/DDBJ databases">
        <title>Genome Sequence of Xylaria arbuscula.</title>
        <authorList>
            <person name="Buettner E."/>
        </authorList>
    </citation>
    <scope>NUCLEOTIDE SEQUENCE</scope>
    <source>
        <strain evidence="7">VT107</strain>
    </source>
</reference>
<feature type="domain" description="GST N-terminal" evidence="5">
    <location>
        <begin position="371"/>
        <end position="455"/>
    </location>
</feature>
<sequence length="624" mass="70556">MASTEVSATRLYLGNLPKGATKTDVEQHFATHGTGEITEIKLMNGFGFIEYKDAMDARDVVPDGSDFMGERLTVQFARGSRQREGFGAHERSAPRPRRTPYRMQITGLPNDTSWQDLKDFARQSSLDVVYSETGRDANGRGFVEFETAADLKTAVEKLDNREFKGQRVNCVADTQPDFPRADRRSRSPKGRRPYGMPPDGYDRRPPPRGYSPRGYREDYRDRSPRRDYYDDRRYRSPPRRGPVDEYGPPPRGRYEDPYRRDYPPPDPYVNGRPYDRPPRDFPPREGGYGPREGFPREDYRRGGYCPPSNIHNTTPSIASSYPQAPPVTSFPTTRASSFATRRQYSHSPAQSSQVTEEMSEPTGLKAKSGIELLTAGTPNGYKVSILLEELKEAYGKEYTWQAINIMKNTQKEPWFTAVGANGRIPAIVDHDRDGFPVFEGLAILGYLTRRYDPENKFSFPVDSNEYDEAEVWMAWQHGGLGPMQGQANHFLRFAKEKIPYGIQRYIGESERLYGILDARLATRDYVVGGKFSIADINLLGWVNGTTLAGIDLDGQFPNVAKWLERCLARPGVQKGFAIPQKSSFSNAVVKEAIANDPEKKKQAEETAALIKEAKEKYGYKYASP</sequence>
<protein>
    <submittedName>
        <fullName evidence="7">Uncharacterized protein</fullName>
    </submittedName>
</protein>
<dbReference type="SUPFAM" id="SSF52833">
    <property type="entry name" value="Thioredoxin-like"/>
    <property type="match status" value="1"/>
</dbReference>
<dbReference type="VEuPathDB" id="FungiDB:F4678DRAFT_301118"/>
<dbReference type="VEuPathDB" id="FungiDB:F4678DRAFT_466702"/>
<gene>
    <name evidence="7" type="ORF">NPX13_g9854</name>
</gene>
<evidence type="ECO:0000256" key="1">
    <source>
        <dbReference type="ARBA" id="ARBA00007409"/>
    </source>
</evidence>
<evidence type="ECO:0000259" key="5">
    <source>
        <dbReference type="PROSITE" id="PS50404"/>
    </source>
</evidence>
<dbReference type="InterPro" id="IPR000504">
    <property type="entry name" value="RRM_dom"/>
</dbReference>
<dbReference type="SFLD" id="SFLDG00358">
    <property type="entry name" value="Main_(cytGST)"/>
    <property type="match status" value="1"/>
</dbReference>
<evidence type="ECO:0000313" key="7">
    <source>
        <dbReference type="EMBL" id="KAJ3557796.1"/>
    </source>
</evidence>
<proteinExistence type="inferred from homology"/>
<comment type="caution">
    <text evidence="7">The sequence shown here is derived from an EMBL/GenBank/DDBJ whole genome shotgun (WGS) entry which is preliminary data.</text>
</comment>
<dbReference type="InterPro" id="IPR040079">
    <property type="entry name" value="Glutathione_S-Trfase"/>
</dbReference>
<dbReference type="PROSITE" id="PS50102">
    <property type="entry name" value="RRM"/>
    <property type="match status" value="2"/>
</dbReference>
<evidence type="ECO:0000313" key="8">
    <source>
        <dbReference type="Proteomes" id="UP001148614"/>
    </source>
</evidence>
<dbReference type="CDD" id="cd12339">
    <property type="entry name" value="RRM2_SRSF1_4_like"/>
    <property type="match status" value="1"/>
</dbReference>
<dbReference type="InterPro" id="IPR036282">
    <property type="entry name" value="Glutathione-S-Trfase_C_sf"/>
</dbReference>
<dbReference type="InterPro" id="IPR010987">
    <property type="entry name" value="Glutathione-S-Trfase_C-like"/>
</dbReference>
<feature type="region of interest" description="Disordered" evidence="3">
    <location>
        <begin position="168"/>
        <end position="293"/>
    </location>
</feature>
<dbReference type="PROSITE" id="PS50405">
    <property type="entry name" value="GST_CTER"/>
    <property type="match status" value="1"/>
</dbReference>
<name>A0A9W8N5T3_9PEZI</name>
<dbReference type="SUPFAM" id="SSF47616">
    <property type="entry name" value="GST C-terminal domain-like"/>
    <property type="match status" value="1"/>
</dbReference>
<dbReference type="PROSITE" id="PS50404">
    <property type="entry name" value="GST_NTER"/>
    <property type="match status" value="1"/>
</dbReference>
<dbReference type="PANTHER" id="PTHR44051">
    <property type="entry name" value="GLUTATHIONE S-TRANSFERASE-RELATED"/>
    <property type="match status" value="1"/>
</dbReference>
<evidence type="ECO:0000256" key="3">
    <source>
        <dbReference type="SAM" id="MobiDB-lite"/>
    </source>
</evidence>
<keyword evidence="2" id="KW-0694">RNA-binding</keyword>
<evidence type="ECO:0000259" key="6">
    <source>
        <dbReference type="PROSITE" id="PS50405"/>
    </source>
</evidence>
<feature type="domain" description="RRM" evidence="4">
    <location>
        <begin position="9"/>
        <end position="79"/>
    </location>
</feature>
<dbReference type="InterPro" id="IPR035979">
    <property type="entry name" value="RBD_domain_sf"/>
</dbReference>
<dbReference type="Pfam" id="PF02798">
    <property type="entry name" value="GST_N"/>
    <property type="match status" value="1"/>
</dbReference>
<comment type="similarity">
    <text evidence="1">Belongs to the GST superfamily.</text>
</comment>
<dbReference type="Gene3D" id="1.20.1050.10">
    <property type="match status" value="1"/>
</dbReference>
<dbReference type="EMBL" id="JANPWZ010002561">
    <property type="protein sequence ID" value="KAJ3557796.1"/>
    <property type="molecule type" value="Genomic_DNA"/>
</dbReference>
<evidence type="ECO:0000256" key="2">
    <source>
        <dbReference type="PROSITE-ProRule" id="PRU00176"/>
    </source>
</evidence>
<accession>A0A9W8N5T3</accession>
<dbReference type="Gene3D" id="3.30.70.330">
    <property type="match status" value="2"/>
</dbReference>
<dbReference type="PANTHER" id="PTHR44051:SF6">
    <property type="entry name" value="GLUTATHIONE S-TRANSFERASE II"/>
    <property type="match status" value="1"/>
</dbReference>
<evidence type="ECO:0000259" key="4">
    <source>
        <dbReference type="PROSITE" id="PS50102"/>
    </source>
</evidence>
<feature type="domain" description="GST C-terminal" evidence="6">
    <location>
        <begin position="462"/>
        <end position="589"/>
    </location>
</feature>
<dbReference type="InterPro" id="IPR036249">
    <property type="entry name" value="Thioredoxin-like_sf"/>
</dbReference>
<dbReference type="SMART" id="SM00360">
    <property type="entry name" value="RRM"/>
    <property type="match status" value="2"/>
</dbReference>